<dbReference type="Gene3D" id="3.80.10.10">
    <property type="entry name" value="Ribonuclease Inhibitor"/>
    <property type="match status" value="1"/>
</dbReference>
<dbReference type="EMBL" id="KZ084102">
    <property type="protein sequence ID" value="OSD03058.1"/>
    <property type="molecule type" value="Genomic_DNA"/>
</dbReference>
<feature type="domain" description="F-box" evidence="1">
    <location>
        <begin position="55"/>
        <end position="91"/>
    </location>
</feature>
<dbReference type="Proteomes" id="UP000193067">
    <property type="component" value="Unassembled WGS sequence"/>
</dbReference>
<proteinExistence type="predicted"/>
<evidence type="ECO:0000313" key="2">
    <source>
        <dbReference type="EMBL" id="OSD03058.1"/>
    </source>
</evidence>
<sequence length="459" mass="51774">MPLCDRVCVAQRAVSDTYRMCDIVSADRHLQPTMLPIAAGLQRQLSVAATTVAWTVPLYHLPPELIHDILMLLPRSCIFNFGLSCRRNYDLCQPALHHSIVITPRSLYRVYYPRIARYDPFLRWVQELKLEGNGKGPIIDTPGWDFLIDCSILAAFPNVRVVDALSYNRVRGWSELCRVMSALPSMSSFAGSICAYGEYDLDAFSDLLFETLTSLSLSLVPPSKLFYKCWLIPTLPAIFPNLVELSLTFPFLPQNLAPFLSGSRFPALESLTLSSTYLATLHSDYTRLLARFLSRHSATLRDLALPTWTLQEEATAVFSDVNLKLRRLHTCFHMAVIFGQSPTLSSTLQRIQLSDCNNYHPSEPNNKPLWVCSAIRRQDIPGQTRVSLRMPGFVVLVRQICNSSIDRISAFQNIVWNWLELSEIVLPPLLRVGAVGGDNRSFAPIRDAETGMIRLKKTL</sequence>
<dbReference type="PROSITE" id="PS50181">
    <property type="entry name" value="FBOX"/>
    <property type="match status" value="1"/>
</dbReference>
<dbReference type="InterPro" id="IPR001810">
    <property type="entry name" value="F-box_dom"/>
</dbReference>
<name>A0A1Y2IPL8_TRAC3</name>
<dbReference type="OrthoDB" id="2721419at2759"/>
<gene>
    <name evidence="2" type="ORF">PYCCODRAFT_289078</name>
</gene>
<dbReference type="InterPro" id="IPR032675">
    <property type="entry name" value="LRR_dom_sf"/>
</dbReference>
<accession>A0A1Y2IPL8</accession>
<protein>
    <recommendedName>
        <fullName evidence="1">F-box domain-containing protein</fullName>
    </recommendedName>
</protein>
<dbReference type="SUPFAM" id="SSF52047">
    <property type="entry name" value="RNI-like"/>
    <property type="match status" value="1"/>
</dbReference>
<evidence type="ECO:0000313" key="3">
    <source>
        <dbReference type="Proteomes" id="UP000193067"/>
    </source>
</evidence>
<reference evidence="2 3" key="1">
    <citation type="journal article" date="2015" name="Biotechnol. Biofuels">
        <title>Enhanced degradation of softwood versus hardwood by the white-rot fungus Pycnoporus coccineus.</title>
        <authorList>
            <person name="Couturier M."/>
            <person name="Navarro D."/>
            <person name="Chevret D."/>
            <person name="Henrissat B."/>
            <person name="Piumi F."/>
            <person name="Ruiz-Duenas F.J."/>
            <person name="Martinez A.T."/>
            <person name="Grigoriev I.V."/>
            <person name="Riley R."/>
            <person name="Lipzen A."/>
            <person name="Berrin J.G."/>
            <person name="Master E.R."/>
            <person name="Rosso M.N."/>
        </authorList>
    </citation>
    <scope>NUCLEOTIDE SEQUENCE [LARGE SCALE GENOMIC DNA]</scope>
    <source>
        <strain evidence="2 3">BRFM310</strain>
    </source>
</reference>
<dbReference type="AlphaFoldDB" id="A0A1Y2IPL8"/>
<organism evidence="2 3">
    <name type="scientific">Trametes coccinea (strain BRFM310)</name>
    <name type="common">Pycnoporus coccineus</name>
    <dbReference type="NCBI Taxonomy" id="1353009"/>
    <lineage>
        <taxon>Eukaryota</taxon>
        <taxon>Fungi</taxon>
        <taxon>Dikarya</taxon>
        <taxon>Basidiomycota</taxon>
        <taxon>Agaricomycotina</taxon>
        <taxon>Agaricomycetes</taxon>
        <taxon>Polyporales</taxon>
        <taxon>Polyporaceae</taxon>
        <taxon>Trametes</taxon>
    </lineage>
</organism>
<evidence type="ECO:0000259" key="1">
    <source>
        <dbReference type="PROSITE" id="PS50181"/>
    </source>
</evidence>
<dbReference type="Pfam" id="PF00646">
    <property type="entry name" value="F-box"/>
    <property type="match status" value="1"/>
</dbReference>
<keyword evidence="3" id="KW-1185">Reference proteome</keyword>